<feature type="transmembrane region" description="Helical" evidence="1">
    <location>
        <begin position="153"/>
        <end position="170"/>
    </location>
</feature>
<dbReference type="Proteomes" id="UP000050761">
    <property type="component" value="Unassembled WGS sequence"/>
</dbReference>
<keyword evidence="1" id="KW-0812">Transmembrane</keyword>
<dbReference type="AlphaFoldDB" id="A0A183FHZ8"/>
<evidence type="ECO:0000313" key="4">
    <source>
        <dbReference type="WBParaSite" id="HPBE_0000645301-mRNA-1"/>
    </source>
</evidence>
<evidence type="ECO:0000313" key="2">
    <source>
        <dbReference type="EMBL" id="VDO68327.1"/>
    </source>
</evidence>
<evidence type="ECO:0000313" key="3">
    <source>
        <dbReference type="Proteomes" id="UP000050761"/>
    </source>
</evidence>
<proteinExistence type="predicted"/>
<organism evidence="3 4">
    <name type="scientific">Heligmosomoides polygyrus</name>
    <name type="common">Parasitic roundworm</name>
    <dbReference type="NCBI Taxonomy" id="6339"/>
    <lineage>
        <taxon>Eukaryota</taxon>
        <taxon>Metazoa</taxon>
        <taxon>Ecdysozoa</taxon>
        <taxon>Nematoda</taxon>
        <taxon>Chromadorea</taxon>
        <taxon>Rhabditida</taxon>
        <taxon>Rhabditina</taxon>
        <taxon>Rhabditomorpha</taxon>
        <taxon>Strongyloidea</taxon>
        <taxon>Heligmosomidae</taxon>
        <taxon>Heligmosomoides</taxon>
    </lineage>
</organism>
<feature type="transmembrane region" description="Helical" evidence="1">
    <location>
        <begin position="176"/>
        <end position="194"/>
    </location>
</feature>
<keyword evidence="1" id="KW-0472">Membrane</keyword>
<dbReference type="OrthoDB" id="5786125at2759"/>
<dbReference type="WBParaSite" id="HPBE_0000645301-mRNA-1">
    <property type="protein sequence ID" value="HPBE_0000645301-mRNA-1"/>
    <property type="gene ID" value="HPBE_0000645301"/>
</dbReference>
<feature type="transmembrane region" description="Helical" evidence="1">
    <location>
        <begin position="107"/>
        <end position="132"/>
    </location>
</feature>
<keyword evidence="3" id="KW-1185">Reference proteome</keyword>
<accession>A0A3P7Y693</accession>
<reference evidence="2 3" key="1">
    <citation type="submission" date="2018-11" db="EMBL/GenBank/DDBJ databases">
        <authorList>
            <consortium name="Pathogen Informatics"/>
        </authorList>
    </citation>
    <scope>NUCLEOTIDE SEQUENCE [LARGE SCALE GENOMIC DNA]</scope>
</reference>
<accession>A0A183FHZ8</accession>
<feature type="transmembrane region" description="Helical" evidence="1">
    <location>
        <begin position="72"/>
        <end position="95"/>
    </location>
</feature>
<protein>
    <submittedName>
        <fullName evidence="4">G protein-coupled receptor</fullName>
    </submittedName>
</protein>
<evidence type="ECO:0000256" key="1">
    <source>
        <dbReference type="SAM" id="Phobius"/>
    </source>
</evidence>
<reference evidence="4" key="2">
    <citation type="submission" date="2019-09" db="UniProtKB">
        <authorList>
            <consortium name="WormBaseParasite"/>
        </authorList>
    </citation>
    <scope>IDENTIFICATION</scope>
</reference>
<name>A0A183FHZ8_HELPZ</name>
<sequence>MTIPWRIRALPITFVITVIADVVPKPRIFVFIRLSNGFCAYPSISLGCAITLETTPSHAMVVDQEIASLHTVFVIIYLQEVAWISAPLLISANVFLHACIRKLRIEILLVSGGIFSFFLLSGASIGVSLFLIHSHALGRKRAKFLSPYIFTKLFRMLVLGTLSIVILVTPELISTYFYASVYGLFECIAGAVALEVPSALQLTHDC</sequence>
<keyword evidence="1" id="KW-1133">Transmembrane helix</keyword>
<gene>
    <name evidence="2" type="ORF">HPBE_LOCUS6454</name>
</gene>
<dbReference type="EMBL" id="UZAH01025667">
    <property type="protein sequence ID" value="VDO68327.1"/>
    <property type="molecule type" value="Genomic_DNA"/>
</dbReference>